<evidence type="ECO:0000313" key="1">
    <source>
        <dbReference type="EMBL" id="VDP52882.1"/>
    </source>
</evidence>
<evidence type="ECO:0000313" key="2">
    <source>
        <dbReference type="Proteomes" id="UP000277204"/>
    </source>
</evidence>
<keyword evidence="2" id="KW-1185">Reference proteome</keyword>
<organism evidence="1 2">
    <name type="scientific">Schistosoma margrebowiei</name>
    <dbReference type="NCBI Taxonomy" id="48269"/>
    <lineage>
        <taxon>Eukaryota</taxon>
        <taxon>Metazoa</taxon>
        <taxon>Spiralia</taxon>
        <taxon>Lophotrochozoa</taxon>
        <taxon>Platyhelminthes</taxon>
        <taxon>Trematoda</taxon>
        <taxon>Digenea</taxon>
        <taxon>Strigeidida</taxon>
        <taxon>Schistosomatoidea</taxon>
        <taxon>Schistosomatidae</taxon>
        <taxon>Schistosoma</taxon>
    </lineage>
</organism>
<gene>
    <name evidence="1" type="ORF">SMRZ_LOCUS24812</name>
</gene>
<accession>A0A183N937</accession>
<dbReference type="EMBL" id="UZAI01020703">
    <property type="protein sequence ID" value="VDP52882.1"/>
    <property type="molecule type" value="Genomic_DNA"/>
</dbReference>
<dbReference type="Proteomes" id="UP000277204">
    <property type="component" value="Unassembled WGS sequence"/>
</dbReference>
<name>A0A183N937_9TREM</name>
<sequence>MLLSIIYNRLLTVSIYCYCQFPFINTIYINLVFIDKNKLIVTI</sequence>
<dbReference type="AlphaFoldDB" id="A0A183N937"/>
<protein>
    <submittedName>
        <fullName evidence="1">Uncharacterized protein</fullName>
    </submittedName>
</protein>
<reference evidence="1 2" key="1">
    <citation type="submission" date="2018-11" db="EMBL/GenBank/DDBJ databases">
        <authorList>
            <consortium name="Pathogen Informatics"/>
        </authorList>
    </citation>
    <scope>NUCLEOTIDE SEQUENCE [LARGE SCALE GENOMIC DNA]</scope>
    <source>
        <strain evidence="1 2">Zambia</strain>
    </source>
</reference>
<proteinExistence type="predicted"/>